<dbReference type="Proteomes" id="UP000273154">
    <property type="component" value="Chromosome"/>
</dbReference>
<dbReference type="PROSITE" id="PS00379">
    <property type="entry name" value="CDP_ALCOHOL_P_TRANSF"/>
    <property type="match status" value="1"/>
</dbReference>
<dbReference type="Gene3D" id="1.20.120.1760">
    <property type="match status" value="1"/>
</dbReference>
<dbReference type="EMBL" id="AP019367">
    <property type="protein sequence ID" value="BBH50204.1"/>
    <property type="molecule type" value="Genomic_DNA"/>
</dbReference>
<dbReference type="InterPro" id="IPR048254">
    <property type="entry name" value="CDP_ALCOHOL_P_TRANSF_CS"/>
</dbReference>
<dbReference type="GO" id="GO:0008444">
    <property type="term" value="F:CDP-diacylglycerol-glycerol-3-phosphate 3-phosphatidyltransferase activity"/>
    <property type="evidence" value="ECO:0007669"/>
    <property type="project" value="InterPro"/>
</dbReference>
<proteinExistence type="inferred from homology"/>
<feature type="transmembrane region" description="Helical" evidence="12">
    <location>
        <begin position="94"/>
        <end position="113"/>
    </location>
</feature>
<evidence type="ECO:0000256" key="4">
    <source>
        <dbReference type="ARBA" id="ARBA00022679"/>
    </source>
</evidence>
<evidence type="ECO:0000313" key="13">
    <source>
        <dbReference type="EMBL" id="BBH50204.1"/>
    </source>
</evidence>
<dbReference type="PIRSF" id="PIRSF000847">
    <property type="entry name" value="Phos_ph_gly_syn"/>
    <property type="match status" value="1"/>
</dbReference>
<sequence>MTFRDWLEKKVSQGFEPDTSAPVGSSDNPSNRILTVANAFTVMRMLLTCLFLVLFIQGICRPLAIATYAVAACTDWADGQIARRTQTVSWFGKLLDPICDRFLLFTGVLGLVIVGELPVWVAILVIARDCYLAVGGLIVRRFRERPVDVVYIGKITTALLMFGFCDLLLGLPTIEGLGIIRAAWLPGLNSVGGPVGLLFVYAGCVMSVITAIVYTAEGAAIVRESIRRGRRS</sequence>
<dbReference type="InterPro" id="IPR050324">
    <property type="entry name" value="CDP-alcohol_PTase-I"/>
</dbReference>
<feature type="transmembrane region" description="Helical" evidence="12">
    <location>
        <begin position="151"/>
        <end position="174"/>
    </location>
</feature>
<dbReference type="InterPro" id="IPR004570">
    <property type="entry name" value="Phosphatidylglycerol_P_synth"/>
</dbReference>
<keyword evidence="6 12" id="KW-1133">Transmembrane helix</keyword>
<comment type="subcellular location">
    <subcellularLocation>
        <location evidence="1">Membrane</location>
        <topology evidence="1">Multi-pass membrane protein</topology>
    </subcellularLocation>
</comment>
<evidence type="ECO:0000256" key="5">
    <source>
        <dbReference type="ARBA" id="ARBA00022692"/>
    </source>
</evidence>
<dbReference type="InterPro" id="IPR000462">
    <property type="entry name" value="CDP-OH_P_trans"/>
</dbReference>
<dbReference type="PANTHER" id="PTHR14269:SF62">
    <property type="entry name" value="CDP-DIACYLGLYCEROL--GLYCEROL-3-PHOSPHATE 3-PHOSPHATIDYLTRANSFERASE 1, CHLOROPLASTIC"/>
    <property type="match status" value="1"/>
</dbReference>
<dbReference type="AlphaFoldDB" id="A0A3G9K7C9"/>
<evidence type="ECO:0000256" key="2">
    <source>
        <dbReference type="ARBA" id="ARBA00010441"/>
    </source>
</evidence>
<keyword evidence="10" id="KW-1208">Phospholipid metabolism</keyword>
<dbReference type="GO" id="GO:0016020">
    <property type="term" value="C:membrane"/>
    <property type="evidence" value="ECO:0007669"/>
    <property type="project" value="UniProtKB-SubCell"/>
</dbReference>
<protein>
    <submittedName>
        <fullName evidence="13">CDP-diacylglycerol--glycerol-3-phosphate 3-phosphatidyltransferase</fullName>
    </submittedName>
</protein>
<keyword evidence="5 12" id="KW-0812">Transmembrane</keyword>
<dbReference type="UniPathway" id="UPA00085"/>
<keyword evidence="3" id="KW-0444">Lipid biosynthesis</keyword>
<evidence type="ECO:0000256" key="6">
    <source>
        <dbReference type="ARBA" id="ARBA00022989"/>
    </source>
</evidence>
<dbReference type="KEGG" id="pcat:Pcatena_07910"/>
<evidence type="ECO:0000256" key="8">
    <source>
        <dbReference type="ARBA" id="ARBA00023136"/>
    </source>
</evidence>
<keyword evidence="4 11" id="KW-0808">Transferase</keyword>
<keyword evidence="14" id="KW-1185">Reference proteome</keyword>
<dbReference type="GeneID" id="88848917"/>
<evidence type="ECO:0000256" key="7">
    <source>
        <dbReference type="ARBA" id="ARBA00023098"/>
    </source>
</evidence>
<dbReference type="RefSeq" id="WP_232619904.1">
    <property type="nucleotide sequence ID" value="NZ_AP019367.1"/>
</dbReference>
<evidence type="ECO:0000313" key="14">
    <source>
        <dbReference type="Proteomes" id="UP000273154"/>
    </source>
</evidence>
<evidence type="ECO:0000256" key="3">
    <source>
        <dbReference type="ARBA" id="ARBA00022516"/>
    </source>
</evidence>
<evidence type="ECO:0000256" key="10">
    <source>
        <dbReference type="ARBA" id="ARBA00023264"/>
    </source>
</evidence>
<dbReference type="PANTHER" id="PTHR14269">
    <property type="entry name" value="CDP-DIACYLGLYCEROL--GLYCEROL-3-PHOSPHATE 3-PHOSPHATIDYLTRANSFERASE-RELATED"/>
    <property type="match status" value="1"/>
</dbReference>
<feature type="transmembrane region" description="Helical" evidence="12">
    <location>
        <begin position="194"/>
        <end position="222"/>
    </location>
</feature>
<dbReference type="GO" id="GO:0046474">
    <property type="term" value="P:glycerophospholipid biosynthetic process"/>
    <property type="evidence" value="ECO:0007669"/>
    <property type="project" value="TreeGrafter"/>
</dbReference>
<evidence type="ECO:0000256" key="9">
    <source>
        <dbReference type="ARBA" id="ARBA00023209"/>
    </source>
</evidence>
<evidence type="ECO:0000256" key="11">
    <source>
        <dbReference type="RuleBase" id="RU003750"/>
    </source>
</evidence>
<comment type="similarity">
    <text evidence="2 11">Belongs to the CDP-alcohol phosphatidyltransferase class-I family.</text>
</comment>
<keyword evidence="8 12" id="KW-0472">Membrane</keyword>
<dbReference type="Pfam" id="PF01066">
    <property type="entry name" value="CDP-OH_P_transf"/>
    <property type="match status" value="1"/>
</dbReference>
<dbReference type="InterPro" id="IPR043130">
    <property type="entry name" value="CDP-OH_PTrfase_TM_dom"/>
</dbReference>
<organism evidence="13 14">
    <name type="scientific">Parolsenella catena</name>
    <dbReference type="NCBI Taxonomy" id="2003188"/>
    <lineage>
        <taxon>Bacteria</taxon>
        <taxon>Bacillati</taxon>
        <taxon>Actinomycetota</taxon>
        <taxon>Coriobacteriia</taxon>
        <taxon>Coriobacteriales</taxon>
        <taxon>Atopobiaceae</taxon>
        <taxon>Parolsenella</taxon>
    </lineage>
</organism>
<accession>A0A3G9K7C9</accession>
<keyword evidence="9" id="KW-0594">Phospholipid biosynthesis</keyword>
<reference evidence="14" key="1">
    <citation type="submission" date="2018-11" db="EMBL/GenBank/DDBJ databases">
        <title>Comparative genomics of Parolsenella catena and Libanicoccus massiliensis: Reclassification of Libanicoccus massiliensis as Parolsenella massiliensis comb. nov.</title>
        <authorList>
            <person name="Sakamoto M."/>
            <person name="Ikeyama N."/>
            <person name="Murakami T."/>
            <person name="Mori H."/>
            <person name="Yuki M."/>
            <person name="Ohkuma M."/>
        </authorList>
    </citation>
    <scope>NUCLEOTIDE SEQUENCE [LARGE SCALE GENOMIC DNA]</scope>
    <source>
        <strain evidence="14">JCM 31932</strain>
    </source>
</reference>
<gene>
    <name evidence="13" type="primary">pgsA</name>
    <name evidence="13" type="ORF">Pcatena_07910</name>
</gene>
<name>A0A3G9K7C9_9ACTN</name>
<evidence type="ECO:0000256" key="1">
    <source>
        <dbReference type="ARBA" id="ARBA00004141"/>
    </source>
</evidence>
<keyword evidence="7" id="KW-0443">Lipid metabolism</keyword>
<evidence type="ECO:0000256" key="12">
    <source>
        <dbReference type="SAM" id="Phobius"/>
    </source>
</evidence>